<dbReference type="AlphaFoldDB" id="A0A919F6C8"/>
<keyword evidence="4" id="KW-0804">Transcription</keyword>
<evidence type="ECO:0000259" key="5">
    <source>
        <dbReference type="PROSITE" id="PS50931"/>
    </source>
</evidence>
<dbReference type="GO" id="GO:0003700">
    <property type="term" value="F:DNA-binding transcription factor activity"/>
    <property type="evidence" value="ECO:0007669"/>
    <property type="project" value="InterPro"/>
</dbReference>
<dbReference type="Pfam" id="PF00126">
    <property type="entry name" value="HTH_1"/>
    <property type="match status" value="1"/>
</dbReference>
<dbReference type="Proteomes" id="UP000623958">
    <property type="component" value="Unassembled WGS sequence"/>
</dbReference>
<evidence type="ECO:0000256" key="3">
    <source>
        <dbReference type="ARBA" id="ARBA00023125"/>
    </source>
</evidence>
<dbReference type="GO" id="GO:0043565">
    <property type="term" value="F:sequence-specific DNA binding"/>
    <property type="evidence" value="ECO:0007669"/>
    <property type="project" value="TreeGrafter"/>
</dbReference>
<feature type="domain" description="HTH lysR-type" evidence="5">
    <location>
        <begin position="1"/>
        <end position="58"/>
    </location>
</feature>
<comment type="similarity">
    <text evidence="1">Belongs to the LysR transcriptional regulatory family.</text>
</comment>
<evidence type="ECO:0000256" key="2">
    <source>
        <dbReference type="ARBA" id="ARBA00023015"/>
    </source>
</evidence>
<dbReference type="SUPFAM" id="SSF46785">
    <property type="entry name" value="Winged helix' DNA-binding domain"/>
    <property type="match status" value="1"/>
</dbReference>
<reference evidence="6" key="2">
    <citation type="submission" date="2020-09" db="EMBL/GenBank/DDBJ databases">
        <authorList>
            <person name="Sun Q."/>
            <person name="Ohkuma M."/>
        </authorList>
    </citation>
    <scope>NUCLEOTIDE SEQUENCE</scope>
    <source>
        <strain evidence="6">JCM 13306</strain>
    </source>
</reference>
<dbReference type="Gene3D" id="1.10.10.10">
    <property type="entry name" value="Winged helix-like DNA-binding domain superfamily/Winged helix DNA-binding domain"/>
    <property type="match status" value="1"/>
</dbReference>
<comment type="caution">
    <text evidence="6">The sequence shown here is derived from an EMBL/GenBank/DDBJ whole genome shotgun (WGS) entry which is preliminary data.</text>
</comment>
<dbReference type="Pfam" id="PF03466">
    <property type="entry name" value="LysR_substrate"/>
    <property type="match status" value="1"/>
</dbReference>
<sequence length="283" mass="30815">MDWDDLRHFVAFADAGSLAGAARRLQVEHATVARRIAALEEALQLKLVDRRTRSYVLTADGERIARLGRDMEAGAQAVLRAAAAGQQEVAGTVSLSAPPATATTLLTPHFGELYRRHPAIRLRVIAETRMASLRSEVDLAIRLGRPDDPELVVRRLQRMTFSYYAAPSYLARTAPEDYVFIGYDESLDESPQQRQMRAFAAGRPLVLRSNSSDVQRGAVRAGVGVALLGDLPGNVDDPGLVPLPGGAGVLERELWLVVHRDLRRAPAVRAVAEFLVQALAEPG</sequence>
<dbReference type="EMBL" id="BNBA01000005">
    <property type="protein sequence ID" value="GHH49343.1"/>
    <property type="molecule type" value="Genomic_DNA"/>
</dbReference>
<dbReference type="InterPro" id="IPR036388">
    <property type="entry name" value="WH-like_DNA-bd_sf"/>
</dbReference>
<dbReference type="PROSITE" id="PS50931">
    <property type="entry name" value="HTH_LYSR"/>
    <property type="match status" value="1"/>
</dbReference>
<gene>
    <name evidence="6" type="primary">hvrB</name>
    <name evidence="6" type="ORF">GCM10009090_08540</name>
</gene>
<keyword evidence="3" id="KW-0238">DNA-binding</keyword>
<dbReference type="InterPro" id="IPR058163">
    <property type="entry name" value="LysR-type_TF_proteobact-type"/>
</dbReference>
<reference evidence="6" key="1">
    <citation type="journal article" date="2014" name="Int. J. Syst. Evol. Microbiol.">
        <title>Complete genome sequence of Corynebacterium casei LMG S-19264T (=DSM 44701T), isolated from a smear-ripened cheese.</title>
        <authorList>
            <consortium name="US DOE Joint Genome Institute (JGI-PGF)"/>
            <person name="Walter F."/>
            <person name="Albersmeier A."/>
            <person name="Kalinowski J."/>
            <person name="Ruckert C."/>
        </authorList>
    </citation>
    <scope>NUCLEOTIDE SEQUENCE</scope>
    <source>
        <strain evidence="6">JCM 13306</strain>
    </source>
</reference>
<evidence type="ECO:0000256" key="1">
    <source>
        <dbReference type="ARBA" id="ARBA00009437"/>
    </source>
</evidence>
<organism evidence="6 7">
    <name type="scientific">Xanthomonas boreopolis</name>
    <dbReference type="NCBI Taxonomy" id="86183"/>
    <lineage>
        <taxon>Bacteria</taxon>
        <taxon>Pseudomonadati</taxon>
        <taxon>Pseudomonadota</taxon>
        <taxon>Gammaproteobacteria</taxon>
        <taxon>Lysobacterales</taxon>
        <taxon>Lysobacteraceae</taxon>
        <taxon>Xanthomonas</taxon>
    </lineage>
</organism>
<evidence type="ECO:0000313" key="6">
    <source>
        <dbReference type="EMBL" id="GHH49343.1"/>
    </source>
</evidence>
<accession>A0A919F6C8</accession>
<evidence type="ECO:0000313" key="7">
    <source>
        <dbReference type="Proteomes" id="UP000623958"/>
    </source>
</evidence>
<dbReference type="RefSeq" id="WP_140719214.1">
    <property type="nucleotide sequence ID" value="NZ_BNBA01000005.1"/>
</dbReference>
<dbReference type="InterPro" id="IPR036390">
    <property type="entry name" value="WH_DNA-bd_sf"/>
</dbReference>
<proteinExistence type="inferred from homology"/>
<keyword evidence="2" id="KW-0805">Transcription regulation</keyword>
<dbReference type="SUPFAM" id="SSF53850">
    <property type="entry name" value="Periplasmic binding protein-like II"/>
    <property type="match status" value="1"/>
</dbReference>
<evidence type="ECO:0000256" key="4">
    <source>
        <dbReference type="ARBA" id="ARBA00023163"/>
    </source>
</evidence>
<keyword evidence="7" id="KW-1185">Reference proteome</keyword>
<protein>
    <submittedName>
        <fullName evidence="6">LysR family transcriptional regulator</fullName>
    </submittedName>
</protein>
<dbReference type="InterPro" id="IPR000847">
    <property type="entry name" value="LysR_HTH_N"/>
</dbReference>
<dbReference type="Gene3D" id="3.40.190.290">
    <property type="match status" value="1"/>
</dbReference>
<dbReference type="InterPro" id="IPR005119">
    <property type="entry name" value="LysR_subst-bd"/>
</dbReference>
<dbReference type="PANTHER" id="PTHR30537:SF3">
    <property type="entry name" value="TRANSCRIPTIONAL REGULATORY PROTEIN"/>
    <property type="match status" value="1"/>
</dbReference>
<dbReference type="GO" id="GO:0006351">
    <property type="term" value="P:DNA-templated transcription"/>
    <property type="evidence" value="ECO:0007669"/>
    <property type="project" value="TreeGrafter"/>
</dbReference>
<dbReference type="PANTHER" id="PTHR30537">
    <property type="entry name" value="HTH-TYPE TRANSCRIPTIONAL REGULATOR"/>
    <property type="match status" value="1"/>
</dbReference>
<name>A0A919F6C8_9XANT</name>